<evidence type="ECO:0000256" key="1">
    <source>
        <dbReference type="SAM" id="MobiDB-lite"/>
    </source>
</evidence>
<organism evidence="2 3">
    <name type="scientific">Pan troglodytes</name>
    <name type="common">Chimpanzee</name>
    <dbReference type="NCBI Taxonomy" id="9598"/>
    <lineage>
        <taxon>Eukaryota</taxon>
        <taxon>Metazoa</taxon>
        <taxon>Chordata</taxon>
        <taxon>Craniata</taxon>
        <taxon>Vertebrata</taxon>
        <taxon>Euteleostomi</taxon>
        <taxon>Mammalia</taxon>
        <taxon>Eutheria</taxon>
        <taxon>Euarchontoglires</taxon>
        <taxon>Primates</taxon>
        <taxon>Haplorrhini</taxon>
        <taxon>Catarrhini</taxon>
        <taxon>Hominidae</taxon>
        <taxon>Pan</taxon>
    </lineage>
</organism>
<accession>A0A2J8LTN8</accession>
<feature type="compositionally biased region" description="Polar residues" evidence="1">
    <location>
        <begin position="18"/>
        <end position="33"/>
    </location>
</feature>
<name>A0A2J8LTN8_PANTR</name>
<feature type="region of interest" description="Disordered" evidence="1">
    <location>
        <begin position="16"/>
        <end position="44"/>
    </location>
</feature>
<dbReference type="AlphaFoldDB" id="A0A2J8LTN8"/>
<evidence type="ECO:0000313" key="3">
    <source>
        <dbReference type="Proteomes" id="UP000236370"/>
    </source>
</evidence>
<reference evidence="2 3" key="1">
    <citation type="submission" date="2017-12" db="EMBL/GenBank/DDBJ databases">
        <title>High-resolution comparative analysis of great ape genomes.</title>
        <authorList>
            <person name="Pollen A."/>
            <person name="Hastie A."/>
            <person name="Hormozdiari F."/>
            <person name="Dougherty M."/>
            <person name="Liu R."/>
            <person name="Chaisson M."/>
            <person name="Hoppe E."/>
            <person name="Hill C."/>
            <person name="Pang A."/>
            <person name="Hillier L."/>
            <person name="Baker C."/>
            <person name="Armstrong J."/>
            <person name="Shendure J."/>
            <person name="Paten B."/>
            <person name="Wilson R."/>
            <person name="Chao H."/>
            <person name="Schneider V."/>
            <person name="Ventura M."/>
            <person name="Kronenberg Z."/>
            <person name="Murali S."/>
            <person name="Gordon D."/>
            <person name="Cantsilieris S."/>
            <person name="Munson K."/>
            <person name="Nelson B."/>
            <person name="Raja A."/>
            <person name="Underwood J."/>
            <person name="Diekhans M."/>
            <person name="Fiddes I."/>
            <person name="Haussler D."/>
            <person name="Eichler E."/>
        </authorList>
    </citation>
    <scope>NUCLEOTIDE SEQUENCE [LARGE SCALE GENOMIC DNA]</scope>
    <source>
        <strain evidence="2">Yerkes chimp pedigree #C0471</strain>
    </source>
</reference>
<proteinExistence type="predicted"/>
<comment type="caution">
    <text evidence="2">The sequence shown here is derived from an EMBL/GenBank/DDBJ whole genome shotgun (WGS) entry which is preliminary data.</text>
</comment>
<evidence type="ECO:0000313" key="2">
    <source>
        <dbReference type="EMBL" id="PNI50643.1"/>
    </source>
</evidence>
<dbReference type="Proteomes" id="UP000236370">
    <property type="component" value="Unassembled WGS sequence"/>
</dbReference>
<dbReference type="EMBL" id="NBAG03000278">
    <property type="protein sequence ID" value="PNI50643.1"/>
    <property type="molecule type" value="Genomic_DNA"/>
</dbReference>
<protein>
    <submittedName>
        <fullName evidence="2">GTPBP3 isoform 12</fullName>
    </submittedName>
</protein>
<gene>
    <name evidence="2" type="ORF">CK820_G0026139</name>
</gene>
<feature type="compositionally biased region" description="Low complexity" evidence="1">
    <location>
        <begin position="34"/>
        <end position="44"/>
    </location>
</feature>
<sequence length="44" mass="4926">MWRGLWTLAAQAARGPRRTSNLCIPQPQNTPTWSISRSSSPRST</sequence>